<evidence type="ECO:0000313" key="4">
    <source>
        <dbReference type="WBParaSite" id="SSLN_0001916901-mRNA-1"/>
    </source>
</evidence>
<dbReference type="EMBL" id="UYSU01044509">
    <property type="protein sequence ID" value="VDM04859.1"/>
    <property type="molecule type" value="Genomic_DNA"/>
</dbReference>
<sequence>MTRGLNQHTQRVHVVNAHSARESAWSISVSTTPALDPTTMNTRTTDNNFIDDPPSTITDTILPPPLLALLTVTNTTCRTPNISVATSDYLPPATSNTTATPYQR</sequence>
<feature type="region of interest" description="Disordered" evidence="1">
    <location>
        <begin position="32"/>
        <end position="57"/>
    </location>
</feature>
<keyword evidence="3" id="KW-1185">Reference proteome</keyword>
<feature type="region of interest" description="Disordered" evidence="1">
    <location>
        <begin position="82"/>
        <end position="104"/>
    </location>
</feature>
<name>A0A183TPS4_SCHSO</name>
<evidence type="ECO:0000313" key="2">
    <source>
        <dbReference type="EMBL" id="VDM04859.1"/>
    </source>
</evidence>
<dbReference type="Proteomes" id="UP000275846">
    <property type="component" value="Unassembled WGS sequence"/>
</dbReference>
<feature type="compositionally biased region" description="Polar residues" evidence="1">
    <location>
        <begin position="32"/>
        <end position="48"/>
    </location>
</feature>
<reference evidence="4" key="1">
    <citation type="submission" date="2016-06" db="UniProtKB">
        <authorList>
            <consortium name="WormBaseParasite"/>
        </authorList>
    </citation>
    <scope>IDENTIFICATION</scope>
</reference>
<gene>
    <name evidence="2" type="ORF">SSLN_LOCUS18473</name>
</gene>
<dbReference type="AlphaFoldDB" id="A0A183TPS4"/>
<reference evidence="2 3" key="2">
    <citation type="submission" date="2018-11" db="EMBL/GenBank/DDBJ databases">
        <authorList>
            <consortium name="Pathogen Informatics"/>
        </authorList>
    </citation>
    <scope>NUCLEOTIDE SEQUENCE [LARGE SCALE GENOMIC DNA]</scope>
    <source>
        <strain evidence="2 3">NST_G2</strain>
    </source>
</reference>
<accession>A0A183TPS4</accession>
<proteinExistence type="predicted"/>
<evidence type="ECO:0000313" key="3">
    <source>
        <dbReference type="Proteomes" id="UP000275846"/>
    </source>
</evidence>
<protein>
    <submittedName>
        <fullName evidence="2 4">Uncharacterized protein</fullName>
    </submittedName>
</protein>
<organism evidence="4">
    <name type="scientific">Schistocephalus solidus</name>
    <name type="common">Tapeworm</name>
    <dbReference type="NCBI Taxonomy" id="70667"/>
    <lineage>
        <taxon>Eukaryota</taxon>
        <taxon>Metazoa</taxon>
        <taxon>Spiralia</taxon>
        <taxon>Lophotrochozoa</taxon>
        <taxon>Platyhelminthes</taxon>
        <taxon>Cestoda</taxon>
        <taxon>Eucestoda</taxon>
        <taxon>Diphyllobothriidea</taxon>
        <taxon>Diphyllobothriidae</taxon>
        <taxon>Schistocephalus</taxon>
    </lineage>
</organism>
<feature type="compositionally biased region" description="Polar residues" evidence="1">
    <location>
        <begin position="93"/>
        <end position="104"/>
    </location>
</feature>
<evidence type="ECO:0000256" key="1">
    <source>
        <dbReference type="SAM" id="MobiDB-lite"/>
    </source>
</evidence>
<dbReference type="WBParaSite" id="SSLN_0001916901-mRNA-1">
    <property type="protein sequence ID" value="SSLN_0001916901-mRNA-1"/>
    <property type="gene ID" value="SSLN_0001916901"/>
</dbReference>